<feature type="chain" id="PRO_5004565913" description="SGNH hydrolase-type esterase domain-containing protein" evidence="1">
    <location>
        <begin position="26"/>
        <end position="241"/>
    </location>
</feature>
<feature type="domain" description="SGNH hydrolase-type esterase" evidence="2">
    <location>
        <begin position="61"/>
        <end position="223"/>
    </location>
</feature>
<name>T0KD10_9SPHN</name>
<dbReference type="EMBL" id="AUWY01000101">
    <property type="protein sequence ID" value="EQB31408.1"/>
    <property type="molecule type" value="Genomic_DNA"/>
</dbReference>
<protein>
    <recommendedName>
        <fullName evidence="2">SGNH hydrolase-type esterase domain-containing protein</fullName>
    </recommendedName>
</protein>
<feature type="signal peptide" evidence="1">
    <location>
        <begin position="1"/>
        <end position="25"/>
    </location>
</feature>
<dbReference type="STRING" id="1346791.M529_14765"/>
<dbReference type="InterPro" id="IPR051532">
    <property type="entry name" value="Ester_Hydrolysis_Enzymes"/>
</dbReference>
<accession>T0KD10</accession>
<dbReference type="Gene3D" id="3.40.50.1110">
    <property type="entry name" value="SGNH hydrolase"/>
    <property type="match status" value="1"/>
</dbReference>
<organism evidence="3 4">
    <name type="scientific">Sphingobium ummariense RL-3</name>
    <dbReference type="NCBI Taxonomy" id="1346791"/>
    <lineage>
        <taxon>Bacteria</taxon>
        <taxon>Pseudomonadati</taxon>
        <taxon>Pseudomonadota</taxon>
        <taxon>Alphaproteobacteria</taxon>
        <taxon>Sphingomonadales</taxon>
        <taxon>Sphingomonadaceae</taxon>
        <taxon>Sphingobium</taxon>
    </lineage>
</organism>
<dbReference type="InterPro" id="IPR036514">
    <property type="entry name" value="SGNH_hydro_sf"/>
</dbReference>
<proteinExistence type="predicted"/>
<dbReference type="SUPFAM" id="SSF52266">
    <property type="entry name" value="SGNH hydrolase"/>
    <property type="match status" value="1"/>
</dbReference>
<evidence type="ECO:0000313" key="3">
    <source>
        <dbReference type="EMBL" id="EQB31408.1"/>
    </source>
</evidence>
<dbReference type="Proteomes" id="UP000015523">
    <property type="component" value="Unassembled WGS sequence"/>
</dbReference>
<gene>
    <name evidence="3" type="ORF">M529_14765</name>
</gene>
<evidence type="ECO:0000313" key="4">
    <source>
        <dbReference type="Proteomes" id="UP000015523"/>
    </source>
</evidence>
<dbReference type="InterPro" id="IPR013830">
    <property type="entry name" value="SGNH_hydro"/>
</dbReference>
<keyword evidence="1" id="KW-0732">Signal</keyword>
<evidence type="ECO:0000259" key="2">
    <source>
        <dbReference type="Pfam" id="PF13472"/>
    </source>
</evidence>
<dbReference type="AlphaFoldDB" id="T0KD10"/>
<dbReference type="CDD" id="cd01822">
    <property type="entry name" value="Lysophospholipase_L1_like"/>
    <property type="match status" value="1"/>
</dbReference>
<dbReference type="Pfam" id="PF13472">
    <property type="entry name" value="Lipase_GDSL_2"/>
    <property type="match status" value="1"/>
</dbReference>
<dbReference type="PANTHER" id="PTHR30383">
    <property type="entry name" value="THIOESTERASE 1/PROTEASE 1/LYSOPHOSPHOLIPASE L1"/>
    <property type="match status" value="1"/>
</dbReference>
<evidence type="ECO:0000256" key="1">
    <source>
        <dbReference type="SAM" id="SignalP"/>
    </source>
</evidence>
<comment type="caution">
    <text evidence="3">The sequence shown here is derived from an EMBL/GenBank/DDBJ whole genome shotgun (WGS) entry which is preliminary data.</text>
</comment>
<dbReference type="GO" id="GO:0004622">
    <property type="term" value="F:phosphatidylcholine lysophospholipase activity"/>
    <property type="evidence" value="ECO:0007669"/>
    <property type="project" value="TreeGrafter"/>
</dbReference>
<reference evidence="3 4" key="1">
    <citation type="journal article" date="2013" name="Genome Announc.">
        <title>Draft Genome Sequence of Sphingobium ummariense Strain RL-3, a Hexachlorocyclohexane-Degrading Bacterium.</title>
        <authorList>
            <person name="Kohli P."/>
            <person name="Dua A."/>
            <person name="Sangwan N."/>
            <person name="Oldach P."/>
            <person name="Khurana J.P."/>
            <person name="Lal R."/>
        </authorList>
    </citation>
    <scope>NUCLEOTIDE SEQUENCE [LARGE SCALE GENOMIC DNA]</scope>
    <source>
        <strain evidence="3 4">RL-3</strain>
    </source>
</reference>
<dbReference type="eggNOG" id="COG2755">
    <property type="taxonomic scope" value="Bacteria"/>
</dbReference>
<keyword evidence="4" id="KW-1185">Reference proteome</keyword>
<sequence>MLEVPFVTIRIFPYVAAALMLQALAGCSDKNSADNAAASPQAKVDAAPATTPAADGKLILAFGDSLYAGYGVGPNESFPVKLQAALMKRGISASVVNAGVSGDTSAAGLNRLAFTLEGLPRKPDLAMINLGGNDMLRGIDPAETRANLTEICEELHKRGIPIVLTGMVSAPNMGRNYAERFNPIYAELARKFGAALYPFFLEGVITDRALMQADSIHPNPKGVDIIVGKVAPLVVSKLESK</sequence>
<dbReference type="PATRIC" id="fig|1346791.3.peg.2842"/>
<dbReference type="PANTHER" id="PTHR30383:SF24">
    <property type="entry name" value="THIOESTERASE 1_PROTEASE 1_LYSOPHOSPHOLIPASE L1"/>
    <property type="match status" value="1"/>
</dbReference>